<dbReference type="FunFam" id="1.10.287.110:FF:000031">
    <property type="entry name" value="Molecular chaperone DnaJ"/>
    <property type="match status" value="1"/>
</dbReference>
<dbReference type="GO" id="GO:0031072">
    <property type="term" value="F:heat shock protein binding"/>
    <property type="evidence" value="ECO:0007669"/>
    <property type="project" value="InterPro"/>
</dbReference>
<keyword evidence="7 11" id="KW-0346">Stress response</keyword>
<evidence type="ECO:0000256" key="3">
    <source>
        <dbReference type="ARBA" id="ARBA00022723"/>
    </source>
</evidence>
<dbReference type="GO" id="GO:0005524">
    <property type="term" value="F:ATP binding"/>
    <property type="evidence" value="ECO:0007669"/>
    <property type="project" value="InterPro"/>
</dbReference>
<keyword evidence="6 11" id="KW-0862">Zinc</keyword>
<dbReference type="PROSITE" id="PS50076">
    <property type="entry name" value="DNAJ_2"/>
    <property type="match status" value="1"/>
</dbReference>
<dbReference type="GO" id="GO:0042026">
    <property type="term" value="P:protein refolding"/>
    <property type="evidence" value="ECO:0007669"/>
    <property type="project" value="TreeGrafter"/>
</dbReference>
<feature type="repeat" description="CXXCXGXG motif" evidence="11">
    <location>
        <begin position="207"/>
        <end position="214"/>
    </location>
</feature>
<evidence type="ECO:0000256" key="10">
    <source>
        <dbReference type="ARBA" id="ARBA00067609"/>
    </source>
</evidence>
<feature type="binding site" evidence="11">
    <location>
        <position position="210"/>
    </location>
    <ligand>
        <name>Zn(2+)</name>
        <dbReference type="ChEBI" id="CHEBI:29105"/>
        <label>1</label>
    </ligand>
</feature>
<dbReference type="CDD" id="cd10719">
    <property type="entry name" value="DnaJ_zf"/>
    <property type="match status" value="1"/>
</dbReference>
<dbReference type="FunFam" id="2.60.260.20:FF:000005">
    <property type="entry name" value="Chaperone protein dnaJ 1, mitochondrial"/>
    <property type="match status" value="1"/>
</dbReference>
<dbReference type="PANTHER" id="PTHR43096">
    <property type="entry name" value="DNAJ HOMOLOG 1, MITOCHONDRIAL-RELATED"/>
    <property type="match status" value="1"/>
</dbReference>
<keyword evidence="4 11" id="KW-0677">Repeat</keyword>
<name>A0A1Y4EEH0_9FIRM</name>
<evidence type="ECO:0000256" key="7">
    <source>
        <dbReference type="ARBA" id="ARBA00023016"/>
    </source>
</evidence>
<dbReference type="InterPro" id="IPR008971">
    <property type="entry name" value="HSP40/DnaJ_pept-bd"/>
</dbReference>
<dbReference type="InterPro" id="IPR001305">
    <property type="entry name" value="HSP_DnaJ_Cys-rich_dom"/>
</dbReference>
<gene>
    <name evidence="11" type="primary">dnaJ</name>
    <name evidence="15" type="ORF">B5E91_06175</name>
</gene>
<sequence length="374" mass="40973">MADKRDYYEVLGVSKQASPDEIKRAYRKKAKQYHPDINKEPGAEEKFKEVQEAYEVLSDPNKKATYDRFGHAAFEQGAGNGGAGGFGGFGFEDVDLGDIFGSFFGGGGRSRQRNNGPRRGDDHLMGLNIEFMEAVHGVKKDIKVTYDAPCSHCNGTGAKDPNDVQTCSRCGGRGTIQQQQRSPFGTFVSETTCPDCNGTGKVVRNKCPHCHGKGYETKTVTVELDIPAGINSNQRLRVSGKGGRGSNGGPNGDLYVEIQVKPHEHFQREGRNIHITVPVSNVDATLGCEVDVPTVHGDVTVKIPAGTQSGAILRLKGKGVKDLRGSTYGDEMVRIEVKIPTKLSMEERELYTKLSKLSKKKESPFDIFKRKFKK</sequence>
<dbReference type="Gene3D" id="6.20.20.10">
    <property type="match status" value="2"/>
</dbReference>
<dbReference type="InterPro" id="IPR018253">
    <property type="entry name" value="DnaJ_domain_CS"/>
</dbReference>
<feature type="binding site" evidence="11">
    <location>
        <position position="170"/>
    </location>
    <ligand>
        <name>Zn(2+)</name>
        <dbReference type="ChEBI" id="CHEBI:29105"/>
        <label>2</label>
    </ligand>
</feature>
<accession>A0A1Y4EEH0</accession>
<dbReference type="PRINTS" id="PR00625">
    <property type="entry name" value="JDOMAIN"/>
</dbReference>
<dbReference type="GO" id="GO:0051082">
    <property type="term" value="F:unfolded protein binding"/>
    <property type="evidence" value="ECO:0007669"/>
    <property type="project" value="UniProtKB-UniRule"/>
</dbReference>
<dbReference type="InterPro" id="IPR036869">
    <property type="entry name" value="J_dom_sf"/>
</dbReference>
<dbReference type="GO" id="GO:0006260">
    <property type="term" value="P:DNA replication"/>
    <property type="evidence" value="ECO:0007669"/>
    <property type="project" value="UniProtKB-KW"/>
</dbReference>
<evidence type="ECO:0000256" key="2">
    <source>
        <dbReference type="ARBA" id="ARBA00022705"/>
    </source>
</evidence>
<dbReference type="SUPFAM" id="SSF49493">
    <property type="entry name" value="HSP40/DnaJ peptide-binding domain"/>
    <property type="match status" value="2"/>
</dbReference>
<keyword evidence="3 11" id="KW-0479">Metal-binding</keyword>
<dbReference type="SUPFAM" id="SSF57938">
    <property type="entry name" value="DnaJ/Hsp40 cysteine-rich domain"/>
    <property type="match status" value="1"/>
</dbReference>
<keyword evidence="1 11" id="KW-0963">Cytoplasm</keyword>
<protein>
    <recommendedName>
        <fullName evidence="10 11">Chaperone protein DnaJ</fullName>
    </recommendedName>
</protein>
<evidence type="ECO:0000313" key="16">
    <source>
        <dbReference type="Proteomes" id="UP000196258"/>
    </source>
</evidence>
<dbReference type="Pfam" id="PF00684">
    <property type="entry name" value="DnaJ_CXXCXGXG"/>
    <property type="match status" value="1"/>
</dbReference>
<dbReference type="PROSITE" id="PS51188">
    <property type="entry name" value="ZF_CR"/>
    <property type="match status" value="1"/>
</dbReference>
<feature type="binding site" evidence="11">
    <location>
        <position position="150"/>
    </location>
    <ligand>
        <name>Zn(2+)</name>
        <dbReference type="ChEBI" id="CHEBI:29105"/>
        <label>1</label>
    </ligand>
</feature>
<feature type="binding site" evidence="11">
    <location>
        <position position="196"/>
    </location>
    <ligand>
        <name>Zn(2+)</name>
        <dbReference type="ChEBI" id="CHEBI:29105"/>
        <label>2</label>
    </ligand>
</feature>
<feature type="domain" description="CR-type" evidence="14">
    <location>
        <begin position="137"/>
        <end position="219"/>
    </location>
</feature>
<evidence type="ECO:0000256" key="9">
    <source>
        <dbReference type="ARBA" id="ARBA00061004"/>
    </source>
</evidence>
<dbReference type="InterPro" id="IPR012724">
    <property type="entry name" value="DnaJ"/>
</dbReference>
<feature type="repeat" description="CXXCXGXG motif" evidence="11">
    <location>
        <begin position="167"/>
        <end position="174"/>
    </location>
</feature>
<dbReference type="PROSITE" id="PS00636">
    <property type="entry name" value="DNAJ_1"/>
    <property type="match status" value="1"/>
</dbReference>
<comment type="caution">
    <text evidence="15">The sequence shown here is derived from an EMBL/GenBank/DDBJ whole genome shotgun (WGS) entry which is preliminary data.</text>
</comment>
<evidence type="ECO:0000313" key="15">
    <source>
        <dbReference type="EMBL" id="OUQ05235.1"/>
    </source>
</evidence>
<proteinExistence type="inferred from homology"/>
<feature type="binding site" evidence="11">
    <location>
        <position position="153"/>
    </location>
    <ligand>
        <name>Zn(2+)</name>
        <dbReference type="ChEBI" id="CHEBI:29105"/>
        <label>1</label>
    </ligand>
</feature>
<feature type="binding site" evidence="11">
    <location>
        <position position="207"/>
    </location>
    <ligand>
        <name>Zn(2+)</name>
        <dbReference type="ChEBI" id="CHEBI:29105"/>
        <label>1</label>
    </ligand>
</feature>
<dbReference type="NCBIfam" id="TIGR02349">
    <property type="entry name" value="DnaJ_bact"/>
    <property type="match status" value="1"/>
</dbReference>
<comment type="similarity">
    <text evidence="9 11">Belongs to the DnaJ family.</text>
</comment>
<dbReference type="GO" id="GO:0005737">
    <property type="term" value="C:cytoplasm"/>
    <property type="evidence" value="ECO:0007669"/>
    <property type="project" value="UniProtKB-SubCell"/>
</dbReference>
<comment type="subcellular location">
    <subcellularLocation>
        <location evidence="11">Cytoplasm</location>
    </subcellularLocation>
</comment>
<dbReference type="EMBL" id="NFLB01000006">
    <property type="protein sequence ID" value="OUQ05235.1"/>
    <property type="molecule type" value="Genomic_DNA"/>
</dbReference>
<dbReference type="Pfam" id="PF01556">
    <property type="entry name" value="DnaJ_C"/>
    <property type="match status" value="1"/>
</dbReference>
<feature type="repeat" description="CXXCXGXG motif" evidence="11">
    <location>
        <begin position="193"/>
        <end position="200"/>
    </location>
</feature>
<evidence type="ECO:0000256" key="4">
    <source>
        <dbReference type="ARBA" id="ARBA00022737"/>
    </source>
</evidence>
<dbReference type="GO" id="GO:0009408">
    <property type="term" value="P:response to heat"/>
    <property type="evidence" value="ECO:0007669"/>
    <property type="project" value="InterPro"/>
</dbReference>
<evidence type="ECO:0000256" key="5">
    <source>
        <dbReference type="ARBA" id="ARBA00022771"/>
    </source>
</evidence>
<comment type="subunit">
    <text evidence="11">Homodimer.</text>
</comment>
<keyword evidence="2 11" id="KW-0235">DNA replication</keyword>
<evidence type="ECO:0000256" key="12">
    <source>
        <dbReference type="PROSITE-ProRule" id="PRU00546"/>
    </source>
</evidence>
<dbReference type="HAMAP" id="MF_01152">
    <property type="entry name" value="DnaJ"/>
    <property type="match status" value="1"/>
</dbReference>
<evidence type="ECO:0000256" key="6">
    <source>
        <dbReference type="ARBA" id="ARBA00022833"/>
    </source>
</evidence>
<dbReference type="Gene3D" id="1.10.287.110">
    <property type="entry name" value="DnaJ domain"/>
    <property type="match status" value="1"/>
</dbReference>
<dbReference type="FunFam" id="2.10.230.10:FF:000002">
    <property type="entry name" value="Molecular chaperone DnaJ"/>
    <property type="match status" value="1"/>
</dbReference>
<dbReference type="Proteomes" id="UP000196258">
    <property type="component" value="Unassembled WGS sequence"/>
</dbReference>
<dbReference type="GO" id="GO:0008270">
    <property type="term" value="F:zinc ion binding"/>
    <property type="evidence" value="ECO:0007669"/>
    <property type="project" value="UniProtKB-UniRule"/>
</dbReference>
<comment type="domain">
    <text evidence="11">The J domain is necessary and sufficient to stimulate DnaK ATPase activity. Zinc center 1 plays an important role in the autonomous, DnaK-independent chaperone activity of DnaJ. Zinc center 2 is essential for interaction with DnaK and for DnaJ activity.</text>
</comment>
<dbReference type="Gene3D" id="2.60.260.20">
    <property type="entry name" value="Urease metallochaperone UreE, N-terminal domain"/>
    <property type="match status" value="2"/>
</dbReference>
<dbReference type="PANTHER" id="PTHR43096:SF10">
    <property type="entry name" value="CHAPERONE PROTEIN DNAJ A6, CHLOROPLASTIC"/>
    <property type="match status" value="1"/>
</dbReference>
<feature type="binding site" evidence="11">
    <location>
        <position position="193"/>
    </location>
    <ligand>
        <name>Zn(2+)</name>
        <dbReference type="ChEBI" id="CHEBI:29105"/>
        <label>2</label>
    </ligand>
</feature>
<dbReference type="CDD" id="cd06257">
    <property type="entry name" value="DnaJ"/>
    <property type="match status" value="1"/>
</dbReference>
<evidence type="ECO:0000256" key="8">
    <source>
        <dbReference type="ARBA" id="ARBA00023186"/>
    </source>
</evidence>
<dbReference type="Pfam" id="PF00226">
    <property type="entry name" value="DnaJ"/>
    <property type="match status" value="1"/>
</dbReference>
<dbReference type="SUPFAM" id="SSF46565">
    <property type="entry name" value="Chaperone J-domain"/>
    <property type="match status" value="1"/>
</dbReference>
<feature type="repeat" description="CXXCXGXG motif" evidence="11">
    <location>
        <begin position="150"/>
        <end position="157"/>
    </location>
</feature>
<dbReference type="AlphaFoldDB" id="A0A1Y4EEH0"/>
<reference evidence="16" key="1">
    <citation type="submission" date="2017-04" db="EMBL/GenBank/DDBJ databases">
        <title>Function of individual gut microbiota members based on whole genome sequencing of pure cultures obtained from chicken caecum.</title>
        <authorList>
            <person name="Medvecky M."/>
            <person name="Cejkova D."/>
            <person name="Polansky O."/>
            <person name="Karasova D."/>
            <person name="Kubasova T."/>
            <person name="Cizek A."/>
            <person name="Rychlik I."/>
        </authorList>
    </citation>
    <scope>NUCLEOTIDE SEQUENCE [LARGE SCALE GENOMIC DNA]</scope>
    <source>
        <strain evidence="16">An149</strain>
    </source>
</reference>
<feature type="binding site" evidence="11">
    <location>
        <position position="167"/>
    </location>
    <ligand>
        <name>Zn(2+)</name>
        <dbReference type="ChEBI" id="CHEBI:29105"/>
        <label>2</label>
    </ligand>
</feature>
<evidence type="ECO:0000259" key="14">
    <source>
        <dbReference type="PROSITE" id="PS51188"/>
    </source>
</evidence>
<dbReference type="InterPro" id="IPR002939">
    <property type="entry name" value="DnaJ_C"/>
</dbReference>
<dbReference type="SMART" id="SM00271">
    <property type="entry name" value="DnaJ"/>
    <property type="match status" value="1"/>
</dbReference>
<evidence type="ECO:0000259" key="13">
    <source>
        <dbReference type="PROSITE" id="PS50076"/>
    </source>
</evidence>
<comment type="cofactor">
    <cofactor evidence="11">
        <name>Zn(2+)</name>
        <dbReference type="ChEBI" id="CHEBI:29105"/>
    </cofactor>
    <text evidence="11">Binds 2 Zn(2+) ions per monomer.</text>
</comment>
<evidence type="ECO:0000256" key="1">
    <source>
        <dbReference type="ARBA" id="ARBA00022490"/>
    </source>
</evidence>
<dbReference type="InterPro" id="IPR001623">
    <property type="entry name" value="DnaJ_domain"/>
</dbReference>
<dbReference type="InterPro" id="IPR036410">
    <property type="entry name" value="HSP_DnaJ_Cys-rich_dom_sf"/>
</dbReference>
<dbReference type="RefSeq" id="WP_087256097.1">
    <property type="nucleotide sequence ID" value="NZ_CAJFOD010000128.1"/>
</dbReference>
<keyword evidence="5 11" id="KW-0863">Zinc-finger</keyword>
<dbReference type="NCBIfam" id="NF008035">
    <property type="entry name" value="PRK10767.1"/>
    <property type="match status" value="1"/>
</dbReference>
<organism evidence="15 16">
    <name type="scientific">Thomasclavelia spiroformis</name>
    <dbReference type="NCBI Taxonomy" id="29348"/>
    <lineage>
        <taxon>Bacteria</taxon>
        <taxon>Bacillati</taxon>
        <taxon>Bacillota</taxon>
        <taxon>Erysipelotrichia</taxon>
        <taxon>Erysipelotrichales</taxon>
        <taxon>Coprobacillaceae</taxon>
        <taxon>Thomasclavelia</taxon>
    </lineage>
</organism>
<keyword evidence="8 11" id="KW-0143">Chaperone</keyword>
<feature type="domain" description="J" evidence="13">
    <location>
        <begin position="6"/>
        <end position="70"/>
    </location>
</feature>
<comment type="function">
    <text evidence="11">Participates actively in the response to hyperosmotic and heat shock by preventing the aggregation of stress-denatured proteins and by disaggregating proteins, also in an autonomous, DnaK-independent fashion. Unfolded proteins bind initially to DnaJ; upon interaction with the DnaJ-bound protein, DnaK hydrolyzes its bound ATP, resulting in the formation of a stable complex. GrpE releases ADP from DnaK; ATP binding to DnaK triggers the release of the substrate protein, thus completing the reaction cycle. Several rounds of ATP-dependent interactions between DnaJ, DnaK and GrpE are required for fully efficient folding. Also involved, together with DnaK and GrpE, in the DNA replication of plasmids through activation of initiation proteins.</text>
</comment>
<dbReference type="CDD" id="cd10747">
    <property type="entry name" value="DnaJ_C"/>
    <property type="match status" value="1"/>
</dbReference>
<evidence type="ECO:0000256" key="11">
    <source>
        <dbReference type="HAMAP-Rule" id="MF_01152"/>
    </source>
</evidence>
<feature type="zinc finger region" description="CR-type" evidence="12">
    <location>
        <begin position="137"/>
        <end position="219"/>
    </location>
</feature>